<feature type="binding site" description="covalent" evidence="8">
    <location>
        <position position="40"/>
    </location>
    <ligand>
        <name>heme c</name>
        <dbReference type="ChEBI" id="CHEBI:61717"/>
        <label>1</label>
    </ligand>
</feature>
<feature type="binding site" description="axial binding residue" evidence="9">
    <location>
        <position position="44"/>
    </location>
    <ligand>
        <name>heme c</name>
        <dbReference type="ChEBI" id="CHEBI:61717"/>
        <label>1</label>
    </ligand>
    <ligandPart>
        <name>Fe</name>
        <dbReference type="ChEBI" id="CHEBI:18248"/>
    </ligandPart>
</feature>
<protein>
    <submittedName>
        <fullName evidence="12">C-type cytochrome</fullName>
    </submittedName>
</protein>
<feature type="binding site" description="axial binding residue" evidence="9">
    <location>
        <position position="141"/>
    </location>
    <ligand>
        <name>heme c</name>
        <dbReference type="ChEBI" id="CHEBI:61717"/>
        <label>2</label>
    </ligand>
    <ligandPart>
        <name>Fe</name>
        <dbReference type="ChEBI" id="CHEBI:18248"/>
    </ligandPart>
</feature>
<sequence length="204" mass="21604">MKRKMLLALSAALLAGGSLAAAPTLQADPAKAKVIVEQVCAACHGVDGNSVAAINPTLAGQSQQYLHAQLVAFKAGKRQNPTMLGMASTLSEQDMVNVAAYFSQQKVKPRDASDKTQLELGKQLYRTGNAATKLPACMSCHGPAGAGLPEKYPRLGSQHASYIVKQLQDYKGATVRNNVIMTDIAARMSDAEMKAVAEYISGLR</sequence>
<dbReference type="GO" id="GO:0005506">
    <property type="term" value="F:iron ion binding"/>
    <property type="evidence" value="ECO:0007669"/>
    <property type="project" value="InterPro"/>
</dbReference>
<evidence type="ECO:0000313" key="13">
    <source>
        <dbReference type="Proteomes" id="UP000467214"/>
    </source>
</evidence>
<feature type="signal peptide" evidence="10">
    <location>
        <begin position="1"/>
        <end position="20"/>
    </location>
</feature>
<evidence type="ECO:0000256" key="8">
    <source>
        <dbReference type="PIRSR" id="PIRSR000005-1"/>
    </source>
</evidence>
<gene>
    <name evidence="12" type="ORF">GQF02_03215</name>
</gene>
<keyword evidence="3 8" id="KW-0349">Heme</keyword>
<proteinExistence type="predicted"/>
<dbReference type="InterPro" id="IPR024167">
    <property type="entry name" value="Cytochrome_c4-like"/>
</dbReference>
<evidence type="ECO:0000256" key="9">
    <source>
        <dbReference type="PIRSR" id="PIRSR000005-2"/>
    </source>
</evidence>
<dbReference type="InterPro" id="IPR009056">
    <property type="entry name" value="Cyt_c-like_dom"/>
</dbReference>
<dbReference type="InterPro" id="IPR008168">
    <property type="entry name" value="Cyt_C_IC"/>
</dbReference>
<evidence type="ECO:0000256" key="5">
    <source>
        <dbReference type="ARBA" id="ARBA00022764"/>
    </source>
</evidence>
<keyword evidence="6" id="KW-0249">Electron transport</keyword>
<comment type="caution">
    <text evidence="12">The sequence shown here is derived from an EMBL/GenBank/DDBJ whole genome shotgun (WGS) entry which is preliminary data.</text>
</comment>
<dbReference type="Gene3D" id="1.10.760.10">
    <property type="entry name" value="Cytochrome c-like domain"/>
    <property type="match status" value="2"/>
</dbReference>
<dbReference type="PIRSF" id="PIRSF000005">
    <property type="entry name" value="Cytochrome_c4"/>
    <property type="match status" value="1"/>
</dbReference>
<dbReference type="PANTHER" id="PTHR33751:SF9">
    <property type="entry name" value="CYTOCHROME C4"/>
    <property type="match status" value="1"/>
</dbReference>
<keyword evidence="10" id="KW-0732">Signal</keyword>
<keyword evidence="4 9" id="KW-0479">Metal-binding</keyword>
<dbReference type="PANTHER" id="PTHR33751">
    <property type="entry name" value="CBB3-TYPE CYTOCHROME C OXIDASE SUBUNIT FIXP"/>
    <property type="match status" value="1"/>
</dbReference>
<dbReference type="AlphaFoldDB" id="A0A845BL21"/>
<dbReference type="GO" id="GO:0042597">
    <property type="term" value="C:periplasmic space"/>
    <property type="evidence" value="ECO:0007669"/>
    <property type="project" value="UniProtKB-SubCell"/>
</dbReference>
<evidence type="ECO:0000256" key="6">
    <source>
        <dbReference type="ARBA" id="ARBA00022982"/>
    </source>
</evidence>
<evidence type="ECO:0000256" key="2">
    <source>
        <dbReference type="ARBA" id="ARBA00022448"/>
    </source>
</evidence>
<dbReference type="InterPro" id="IPR050597">
    <property type="entry name" value="Cytochrome_c_Oxidase_Subunit"/>
</dbReference>
<keyword evidence="5" id="KW-0574">Periplasm</keyword>
<dbReference type="Proteomes" id="UP000467214">
    <property type="component" value="Unassembled WGS sequence"/>
</dbReference>
<feature type="binding site" description="covalent" evidence="8">
    <location>
        <position position="140"/>
    </location>
    <ligand>
        <name>heme c</name>
        <dbReference type="ChEBI" id="CHEBI:61717"/>
        <label>2</label>
    </ligand>
</feature>
<name>A0A845BL21_9NEIS</name>
<feature type="binding site" description="axial binding residue" evidence="9">
    <location>
        <position position="181"/>
    </location>
    <ligand>
        <name>heme c</name>
        <dbReference type="ChEBI" id="CHEBI:61717"/>
        <label>2</label>
    </ligand>
    <ligandPart>
        <name>Fe</name>
        <dbReference type="ChEBI" id="CHEBI:18248"/>
    </ligandPart>
</feature>
<organism evidence="12 13">
    <name type="scientific">Craterilacuibacter sinensis</name>
    <dbReference type="NCBI Taxonomy" id="2686017"/>
    <lineage>
        <taxon>Bacteria</taxon>
        <taxon>Pseudomonadati</taxon>
        <taxon>Pseudomonadota</taxon>
        <taxon>Betaproteobacteria</taxon>
        <taxon>Neisseriales</taxon>
        <taxon>Neisseriaceae</taxon>
        <taxon>Craterilacuibacter</taxon>
    </lineage>
</organism>
<comment type="PTM">
    <text evidence="8">Binds 2 heme c groups covalently per subunit.</text>
</comment>
<feature type="domain" description="Cytochrome c" evidence="11">
    <location>
        <begin position="27"/>
        <end position="106"/>
    </location>
</feature>
<feature type="domain" description="Cytochrome c" evidence="11">
    <location>
        <begin position="116"/>
        <end position="204"/>
    </location>
</feature>
<evidence type="ECO:0000256" key="7">
    <source>
        <dbReference type="ARBA" id="ARBA00023004"/>
    </source>
</evidence>
<evidence type="ECO:0000256" key="10">
    <source>
        <dbReference type="SAM" id="SignalP"/>
    </source>
</evidence>
<reference evidence="12 13" key="1">
    <citation type="submission" date="2019-12" db="EMBL/GenBank/DDBJ databases">
        <title>Neisseriaceae gen. nov. sp. Genome sequencing and assembly.</title>
        <authorList>
            <person name="Liu Z."/>
            <person name="Li A."/>
        </authorList>
    </citation>
    <scope>NUCLEOTIDE SEQUENCE [LARGE SCALE GENOMIC DNA]</scope>
    <source>
        <strain evidence="12 13">B2N2-7</strain>
    </source>
</reference>
<comment type="subcellular location">
    <subcellularLocation>
        <location evidence="1">Periplasm</location>
    </subcellularLocation>
</comment>
<dbReference type="GO" id="GO:0009055">
    <property type="term" value="F:electron transfer activity"/>
    <property type="evidence" value="ECO:0007669"/>
    <property type="project" value="InterPro"/>
</dbReference>
<accession>A0A845BL21</accession>
<evidence type="ECO:0000259" key="11">
    <source>
        <dbReference type="PROSITE" id="PS51007"/>
    </source>
</evidence>
<feature type="binding site" description="axial binding residue" evidence="9">
    <location>
        <position position="83"/>
    </location>
    <ligand>
        <name>heme c</name>
        <dbReference type="ChEBI" id="CHEBI:61717"/>
        <label>1</label>
    </ligand>
    <ligandPart>
        <name>Fe</name>
        <dbReference type="ChEBI" id="CHEBI:18248"/>
    </ligandPart>
</feature>
<evidence type="ECO:0000256" key="3">
    <source>
        <dbReference type="ARBA" id="ARBA00022617"/>
    </source>
</evidence>
<dbReference type="SUPFAM" id="SSF46626">
    <property type="entry name" value="Cytochrome c"/>
    <property type="match status" value="2"/>
</dbReference>
<feature type="binding site" description="covalent" evidence="8">
    <location>
        <position position="43"/>
    </location>
    <ligand>
        <name>heme c</name>
        <dbReference type="ChEBI" id="CHEBI:61717"/>
        <label>1</label>
    </ligand>
</feature>
<feature type="chain" id="PRO_5033049901" evidence="10">
    <location>
        <begin position="21"/>
        <end position="204"/>
    </location>
</feature>
<feature type="binding site" description="covalent" evidence="8">
    <location>
        <position position="137"/>
    </location>
    <ligand>
        <name>heme c</name>
        <dbReference type="ChEBI" id="CHEBI:61717"/>
        <label>2</label>
    </ligand>
</feature>
<dbReference type="PRINTS" id="PR00605">
    <property type="entry name" value="CYTCHROMECIC"/>
</dbReference>
<dbReference type="EMBL" id="WSSB01000002">
    <property type="protein sequence ID" value="MXR35984.1"/>
    <property type="molecule type" value="Genomic_DNA"/>
</dbReference>
<keyword evidence="2" id="KW-0813">Transport</keyword>
<keyword evidence="13" id="KW-1185">Reference proteome</keyword>
<evidence type="ECO:0000256" key="4">
    <source>
        <dbReference type="ARBA" id="ARBA00022723"/>
    </source>
</evidence>
<dbReference type="RefSeq" id="WP_124734998.1">
    <property type="nucleotide sequence ID" value="NZ_WSSB01000002.1"/>
</dbReference>
<evidence type="ECO:0000313" key="12">
    <source>
        <dbReference type="EMBL" id="MXR35984.1"/>
    </source>
</evidence>
<dbReference type="InterPro" id="IPR036909">
    <property type="entry name" value="Cyt_c-like_dom_sf"/>
</dbReference>
<dbReference type="GO" id="GO:0020037">
    <property type="term" value="F:heme binding"/>
    <property type="evidence" value="ECO:0007669"/>
    <property type="project" value="InterPro"/>
</dbReference>
<dbReference type="PROSITE" id="PS51007">
    <property type="entry name" value="CYTC"/>
    <property type="match status" value="2"/>
</dbReference>
<evidence type="ECO:0000256" key="1">
    <source>
        <dbReference type="ARBA" id="ARBA00004418"/>
    </source>
</evidence>
<keyword evidence="7 9" id="KW-0408">Iron</keyword>
<dbReference type="Pfam" id="PF00034">
    <property type="entry name" value="Cytochrom_C"/>
    <property type="match status" value="2"/>
</dbReference>